<dbReference type="EMBL" id="VDCQ01000030">
    <property type="protein sequence ID" value="TNJ64363.1"/>
    <property type="molecule type" value="Genomic_DNA"/>
</dbReference>
<dbReference type="Proteomes" id="UP000307943">
    <property type="component" value="Unassembled WGS sequence"/>
</dbReference>
<evidence type="ECO:0000313" key="2">
    <source>
        <dbReference type="Proteomes" id="UP000307943"/>
    </source>
</evidence>
<reference evidence="1 2" key="1">
    <citation type="submission" date="2019-05" db="EMBL/GenBank/DDBJ databases">
        <title>We sequenced the genome of Paenibacillus hemerocallicola KCTC 33185 for further insight into its adaptation and study the phylogeny of Paenibacillus.</title>
        <authorList>
            <person name="Narsing Rao M.P."/>
        </authorList>
    </citation>
    <scope>NUCLEOTIDE SEQUENCE [LARGE SCALE GENOMIC DNA]</scope>
    <source>
        <strain evidence="1 2">KCTC 33185</strain>
    </source>
</reference>
<dbReference type="AlphaFoldDB" id="A0A5C4T5M6"/>
<dbReference type="RefSeq" id="WP_139604109.1">
    <property type="nucleotide sequence ID" value="NZ_VDCQ01000030.1"/>
</dbReference>
<keyword evidence="2" id="KW-1185">Reference proteome</keyword>
<dbReference type="SUPFAM" id="SSF53795">
    <property type="entry name" value="PEP carboxykinase-like"/>
    <property type="match status" value="1"/>
</dbReference>
<proteinExistence type="predicted"/>
<evidence type="ECO:0000313" key="1">
    <source>
        <dbReference type="EMBL" id="TNJ64363.1"/>
    </source>
</evidence>
<protein>
    <submittedName>
        <fullName evidence="1">Uncharacterized protein</fullName>
    </submittedName>
</protein>
<gene>
    <name evidence="1" type="ORF">FE784_20560</name>
</gene>
<comment type="caution">
    <text evidence="1">The sequence shown here is derived from an EMBL/GenBank/DDBJ whole genome shotgun (WGS) entry which is preliminary data.</text>
</comment>
<dbReference type="Gene3D" id="3.40.50.300">
    <property type="entry name" value="P-loop containing nucleotide triphosphate hydrolases"/>
    <property type="match status" value="1"/>
</dbReference>
<dbReference type="InterPro" id="IPR027417">
    <property type="entry name" value="P-loop_NTPase"/>
</dbReference>
<organism evidence="1 2">
    <name type="scientific">Paenibacillus hemerocallicola</name>
    <dbReference type="NCBI Taxonomy" id="1172614"/>
    <lineage>
        <taxon>Bacteria</taxon>
        <taxon>Bacillati</taxon>
        <taxon>Bacillota</taxon>
        <taxon>Bacilli</taxon>
        <taxon>Bacillales</taxon>
        <taxon>Paenibacillaceae</taxon>
        <taxon>Paenibacillus</taxon>
    </lineage>
</organism>
<accession>A0A5C4T5M6</accession>
<dbReference type="OrthoDB" id="5430844at2"/>
<sequence length="396" mass="44799">MKLELDFFSHLLVDTYPFQFRISNEDTSVHLKSDSLEVLAHTRAYLHYELTNTPNLYNWEFIALTSCSMDFEVLFQGAEQKNLEYGDPGSTIHISSWLGIRNHRSKSFIFVNHKERKVILINSDERSLFVDTYKAVRQTITSELMGRCIPLHCSSFSYGGQGIIFVGDKGSGKTTLLVASLLQKGRLASYLGNDRILARADETGVNLYVWPTVLGIGPGAIHNMPKFKEQMLPDLHDRAGGTARWLFDQELITEPEGPFKEVENLERSKQWNWPQKLWLTPMEVAASCNTNLGHRSGLNLIIYPSLNPDAKHVSVEEINGEQSAEMINSNILKELTFYPNWMKLPTPHTDVWNNSVAELQEKVKKIPAYKITGGPDTEAVVNAVFSLLSRRGKGRV</sequence>
<name>A0A5C4T5M6_9BACL</name>